<proteinExistence type="predicted"/>
<dbReference type="Proteomes" id="UP001071230">
    <property type="component" value="Unassembled WGS sequence"/>
</dbReference>
<dbReference type="EMBL" id="LR746496">
    <property type="protein sequence ID" value="CAA7603406.1"/>
    <property type="molecule type" value="Genomic_DNA"/>
</dbReference>
<evidence type="ECO:0000313" key="4">
    <source>
        <dbReference type="Proteomes" id="UP001071230"/>
    </source>
</evidence>
<dbReference type="EMBL" id="CDGJ01000029">
    <property type="protein sequence ID" value="CEJ06497.1"/>
    <property type="molecule type" value="Genomic_DNA"/>
</dbReference>
<evidence type="ECO:0000259" key="1">
    <source>
        <dbReference type="Pfam" id="PF09828"/>
    </source>
</evidence>
<dbReference type="Proteomes" id="UP000836597">
    <property type="component" value="Chromosome"/>
</dbReference>
<protein>
    <submittedName>
        <fullName evidence="2">Chromate resistance exported protein</fullName>
    </submittedName>
</protein>
<sequence length="141" mass="15835">MQWVTWETVGIDRMASAWLIVRHIDPDAEFAFLPKQAAPPAPAGAELFDIPGVRLSHRRGHCTFHTILREYGIQDPILERLARLVDEADTIQEVSLEAAAVGLDWVCRGLRKICRDDAEALRKGYSIFDGLYAYLGDEKGL</sequence>
<reference evidence="2" key="2">
    <citation type="submission" date="2020-01" db="EMBL/GenBank/DDBJ databases">
        <authorList>
            <person name="Hornung B."/>
        </authorList>
    </citation>
    <scope>NUCLEOTIDE SEQUENCE</scope>
    <source>
        <strain evidence="2">PacBioINE</strain>
    </source>
</reference>
<dbReference type="RefSeq" id="WP_240986613.1">
    <property type="nucleotide sequence ID" value="NZ_CDGJ01000029.1"/>
</dbReference>
<organism evidence="2">
    <name type="scientific">Acididesulfobacillus acetoxydans</name>
    <dbReference type="NCBI Taxonomy" id="1561005"/>
    <lineage>
        <taxon>Bacteria</taxon>
        <taxon>Bacillati</taxon>
        <taxon>Bacillota</taxon>
        <taxon>Clostridia</taxon>
        <taxon>Eubacteriales</taxon>
        <taxon>Peptococcaceae</taxon>
        <taxon>Acididesulfobacillus</taxon>
    </lineage>
</organism>
<feature type="domain" description="ChrB C-terminal" evidence="1">
    <location>
        <begin position="3"/>
        <end position="134"/>
    </location>
</feature>
<name>A0A8S0XDD4_9FIRM</name>
<keyword evidence="4" id="KW-1185">Reference proteome</keyword>
<dbReference type="Pfam" id="PF09828">
    <property type="entry name" value="ChrB_C"/>
    <property type="match status" value="1"/>
</dbReference>
<gene>
    <name evidence="3" type="ORF">DEACI_0945</name>
    <name evidence="2" type="ORF">DEACI_4229</name>
</gene>
<dbReference type="AlphaFoldDB" id="A0A8S0XDD4"/>
<accession>A0A8S0XDD4</accession>
<reference evidence="3" key="1">
    <citation type="submission" date="2014-11" db="EMBL/GenBank/DDBJ databases">
        <authorList>
            <person name="Hornung B.V."/>
        </authorList>
    </citation>
    <scope>NUCLEOTIDE SEQUENCE</scope>
    <source>
        <strain evidence="3">INE</strain>
    </source>
</reference>
<evidence type="ECO:0000313" key="3">
    <source>
        <dbReference type="EMBL" id="CEJ06497.1"/>
    </source>
</evidence>
<evidence type="ECO:0000313" key="2">
    <source>
        <dbReference type="EMBL" id="CAA7603406.1"/>
    </source>
</evidence>
<dbReference type="InterPro" id="IPR018634">
    <property type="entry name" value="ChrB_C"/>
</dbReference>
<dbReference type="KEGG" id="aacx:DEACI_4229"/>